<dbReference type="AlphaFoldDB" id="A0A0X3BJ66"/>
<accession>A0A0X3BJ66</accession>
<proteinExistence type="predicted"/>
<protein>
    <submittedName>
        <fullName evidence="2">Uncharacterized protein</fullName>
    </submittedName>
</protein>
<dbReference type="EMBL" id="LT158599">
    <property type="protein sequence ID" value="CVK31644.1"/>
    <property type="molecule type" value="Genomic_DNA"/>
</dbReference>
<dbReference type="Proteomes" id="UP000069850">
    <property type="component" value="Chromosome 1"/>
</dbReference>
<evidence type="ECO:0000313" key="3">
    <source>
        <dbReference type="Proteomes" id="UP000069850"/>
    </source>
</evidence>
<evidence type="ECO:0000313" key="2">
    <source>
        <dbReference type="EMBL" id="CVK31644.1"/>
    </source>
</evidence>
<dbReference type="KEGG" id="mema:MMAB1_0427"/>
<gene>
    <name evidence="2" type="ORF">MMAB1_0427</name>
</gene>
<evidence type="ECO:0000256" key="1">
    <source>
        <dbReference type="SAM" id="MobiDB-lite"/>
    </source>
</evidence>
<feature type="region of interest" description="Disordered" evidence="1">
    <location>
        <begin position="1"/>
        <end position="21"/>
    </location>
</feature>
<name>A0A0X3BJ66_9EURY</name>
<reference evidence="2 3" key="1">
    <citation type="submission" date="2016-01" db="EMBL/GenBank/DDBJ databases">
        <authorList>
            <person name="Manzoor S."/>
        </authorList>
    </citation>
    <scope>NUCLEOTIDE SEQUENCE [LARGE SCALE GENOMIC DNA]</scope>
    <source>
        <strain evidence="2">Methanoculleus sp MAB1</strain>
    </source>
</reference>
<sequence length="21" mass="2288">MKGEVAVRKVQSALVHHSTLP</sequence>
<organism evidence="2 3">
    <name type="scientific">Methanoculleus bourgensis</name>
    <dbReference type="NCBI Taxonomy" id="83986"/>
    <lineage>
        <taxon>Archaea</taxon>
        <taxon>Methanobacteriati</taxon>
        <taxon>Methanobacteriota</taxon>
        <taxon>Stenosarchaea group</taxon>
        <taxon>Methanomicrobia</taxon>
        <taxon>Methanomicrobiales</taxon>
        <taxon>Methanomicrobiaceae</taxon>
        <taxon>Methanoculleus</taxon>
    </lineage>
</organism>